<dbReference type="InterPro" id="IPR036796">
    <property type="entry name" value="Ribosomal_uL11_N_sf"/>
</dbReference>
<name>A0AAV7K5P9_9METZ</name>
<dbReference type="Gene3D" id="3.30.1550.10">
    <property type="entry name" value="Ribosomal protein L11/L12, N-terminal domain"/>
    <property type="match status" value="1"/>
</dbReference>
<dbReference type="Gene3D" id="1.10.10.250">
    <property type="entry name" value="Ribosomal protein L11, C-terminal domain"/>
    <property type="match status" value="1"/>
</dbReference>
<keyword evidence="4" id="KW-0812">Transmembrane</keyword>
<dbReference type="GO" id="GO:0022625">
    <property type="term" value="C:cytosolic large ribosomal subunit"/>
    <property type="evidence" value="ECO:0007669"/>
    <property type="project" value="TreeGrafter"/>
</dbReference>
<dbReference type="Proteomes" id="UP001165289">
    <property type="component" value="Unassembled WGS sequence"/>
</dbReference>
<dbReference type="InterPro" id="IPR036769">
    <property type="entry name" value="Ribosomal_uL11_C_sf"/>
</dbReference>
<dbReference type="PANTHER" id="PTHR11661:SF2">
    <property type="entry name" value="LARGE RIBOSOMAL SUBUNIT PROTEIN UL11"/>
    <property type="match status" value="1"/>
</dbReference>
<dbReference type="GO" id="GO:0070180">
    <property type="term" value="F:large ribosomal subunit rRNA binding"/>
    <property type="evidence" value="ECO:0007669"/>
    <property type="project" value="TreeGrafter"/>
</dbReference>
<keyword evidence="2 5" id="KW-0689">Ribosomal protein</keyword>
<evidence type="ECO:0000256" key="2">
    <source>
        <dbReference type="ARBA" id="ARBA00022980"/>
    </source>
</evidence>
<evidence type="ECO:0000256" key="1">
    <source>
        <dbReference type="ARBA" id="ARBA00010537"/>
    </source>
</evidence>
<evidence type="ECO:0000256" key="4">
    <source>
        <dbReference type="SAM" id="Phobius"/>
    </source>
</evidence>
<gene>
    <name evidence="5" type="ORF">LOD99_11257</name>
</gene>
<sequence>MTIATICDFIPGPFLTCKRLISKEILLLYYLLLLKFRTITLSYWVPNVRQKFVEYQLNELTAYKGLRVTVKLTIQNRHAQLEIELSASTLIIHALKEPTRDRKKVKNIRHVDNLIVDQIKEIAHSLEYKSGYTSFQVLITTQHTTNGTQYVCYDKMDCSIEEIAEDSKYITCIDNKCFCDDTCFEQFSDGRCGVKSCYLYSFGTDSCEFSGKNWRITTILAKYTGFFGGAYFYLGRWELGAIQLAIFVAIVITLPIIMLVYCLVGFLMLKIGVKLHSLYGIVKRVVISIVTVCCVHCLFVCVCLVWYIVVTVLVSQNLLLDSQGCGMGNEPEYIHVV</sequence>
<accession>A0AAV7K5P9</accession>
<dbReference type="AlphaFoldDB" id="A0AAV7K5P9"/>
<feature type="transmembrane region" description="Helical" evidence="4">
    <location>
        <begin position="216"/>
        <end position="234"/>
    </location>
</feature>
<comment type="similarity">
    <text evidence="1">Belongs to the universal ribosomal protein uL11 family.</text>
</comment>
<evidence type="ECO:0000313" key="6">
    <source>
        <dbReference type="Proteomes" id="UP001165289"/>
    </source>
</evidence>
<keyword evidence="4" id="KW-1133">Transmembrane helix</keyword>
<comment type="caution">
    <text evidence="5">The sequence shown here is derived from an EMBL/GenBank/DDBJ whole genome shotgun (WGS) entry which is preliminary data.</text>
</comment>
<reference evidence="5 6" key="1">
    <citation type="journal article" date="2023" name="BMC Biol.">
        <title>The compact genome of the sponge Oopsacas minuta (Hexactinellida) is lacking key metazoan core genes.</title>
        <authorList>
            <person name="Santini S."/>
            <person name="Schenkelaars Q."/>
            <person name="Jourda C."/>
            <person name="Duchesne M."/>
            <person name="Belahbib H."/>
            <person name="Rocher C."/>
            <person name="Selva M."/>
            <person name="Riesgo A."/>
            <person name="Vervoort M."/>
            <person name="Leys S.P."/>
            <person name="Kodjabachian L."/>
            <person name="Le Bivic A."/>
            <person name="Borchiellini C."/>
            <person name="Claverie J.M."/>
            <person name="Renard E."/>
        </authorList>
    </citation>
    <scope>NUCLEOTIDE SEQUENCE [LARGE SCALE GENOMIC DNA]</scope>
    <source>
        <strain evidence="5">SPO-2</strain>
    </source>
</reference>
<proteinExistence type="inferred from homology"/>
<keyword evidence="4" id="KW-0472">Membrane</keyword>
<evidence type="ECO:0000256" key="3">
    <source>
        <dbReference type="ARBA" id="ARBA00023274"/>
    </source>
</evidence>
<dbReference type="SUPFAM" id="SSF54747">
    <property type="entry name" value="Ribosomal L11/L12e N-terminal domain"/>
    <property type="match status" value="1"/>
</dbReference>
<keyword evidence="6" id="KW-1185">Reference proteome</keyword>
<feature type="transmembrane region" description="Helical" evidence="4">
    <location>
        <begin position="240"/>
        <end position="264"/>
    </location>
</feature>
<organism evidence="5 6">
    <name type="scientific">Oopsacas minuta</name>
    <dbReference type="NCBI Taxonomy" id="111878"/>
    <lineage>
        <taxon>Eukaryota</taxon>
        <taxon>Metazoa</taxon>
        <taxon>Porifera</taxon>
        <taxon>Hexactinellida</taxon>
        <taxon>Hexasterophora</taxon>
        <taxon>Lyssacinosida</taxon>
        <taxon>Leucopsacidae</taxon>
        <taxon>Oopsacas</taxon>
    </lineage>
</organism>
<dbReference type="GO" id="GO:0006412">
    <property type="term" value="P:translation"/>
    <property type="evidence" value="ECO:0007669"/>
    <property type="project" value="InterPro"/>
</dbReference>
<protein>
    <submittedName>
        <fullName evidence="5">60S ribosomal protein L12</fullName>
    </submittedName>
</protein>
<dbReference type="PANTHER" id="PTHR11661">
    <property type="entry name" value="60S RIBOSOMAL PROTEIN L12"/>
    <property type="match status" value="1"/>
</dbReference>
<dbReference type="GO" id="GO:0003735">
    <property type="term" value="F:structural constituent of ribosome"/>
    <property type="evidence" value="ECO:0007669"/>
    <property type="project" value="InterPro"/>
</dbReference>
<dbReference type="InterPro" id="IPR000911">
    <property type="entry name" value="Ribosomal_uL11"/>
</dbReference>
<evidence type="ECO:0000313" key="5">
    <source>
        <dbReference type="EMBL" id="KAI6656662.1"/>
    </source>
</evidence>
<keyword evidence="3" id="KW-0687">Ribonucleoprotein</keyword>
<dbReference type="EMBL" id="JAKMXF010000137">
    <property type="protein sequence ID" value="KAI6656662.1"/>
    <property type="molecule type" value="Genomic_DNA"/>
</dbReference>
<feature type="transmembrane region" description="Helical" evidence="4">
    <location>
        <begin position="285"/>
        <end position="309"/>
    </location>
</feature>